<comment type="caution">
    <text evidence="10">The sequence shown here is derived from an EMBL/GenBank/DDBJ whole genome shotgun (WGS) entry which is preliminary data.</text>
</comment>
<dbReference type="InterPro" id="IPR011527">
    <property type="entry name" value="ABC1_TM_dom"/>
</dbReference>
<reference evidence="11" key="1">
    <citation type="journal article" date="2019" name="Int. J. Syst. Evol. Microbiol.">
        <title>The Global Catalogue of Microorganisms (GCM) 10K type strain sequencing project: providing services to taxonomists for standard genome sequencing and annotation.</title>
        <authorList>
            <consortium name="The Broad Institute Genomics Platform"/>
            <consortium name="The Broad Institute Genome Sequencing Center for Infectious Disease"/>
            <person name="Wu L."/>
            <person name="Ma J."/>
        </authorList>
    </citation>
    <scope>NUCLEOTIDE SEQUENCE [LARGE SCALE GENOMIC DNA]</scope>
    <source>
        <strain evidence="11">JCM 15313</strain>
    </source>
</reference>
<organism evidence="10 11">
    <name type="scientific">Nocardiopsis rhodophaea</name>
    <dbReference type="NCBI Taxonomy" id="280238"/>
    <lineage>
        <taxon>Bacteria</taxon>
        <taxon>Bacillati</taxon>
        <taxon>Actinomycetota</taxon>
        <taxon>Actinomycetes</taxon>
        <taxon>Streptosporangiales</taxon>
        <taxon>Nocardiopsidaceae</taxon>
        <taxon>Nocardiopsis</taxon>
    </lineage>
</organism>
<gene>
    <name evidence="10" type="ORF">GCM10009799_49860</name>
</gene>
<feature type="transmembrane region" description="Helical" evidence="7">
    <location>
        <begin position="154"/>
        <end position="171"/>
    </location>
</feature>
<feature type="transmembrane region" description="Helical" evidence="7">
    <location>
        <begin position="34"/>
        <end position="56"/>
    </location>
</feature>
<evidence type="ECO:0000259" key="9">
    <source>
        <dbReference type="PROSITE" id="PS50929"/>
    </source>
</evidence>
<dbReference type="InterPro" id="IPR003593">
    <property type="entry name" value="AAA+_ATPase"/>
</dbReference>
<dbReference type="Proteomes" id="UP001501585">
    <property type="component" value="Unassembled WGS sequence"/>
</dbReference>
<keyword evidence="5 7" id="KW-1133">Transmembrane helix</keyword>
<dbReference type="InterPro" id="IPR039421">
    <property type="entry name" value="Type_1_exporter"/>
</dbReference>
<dbReference type="GO" id="GO:0005524">
    <property type="term" value="F:ATP binding"/>
    <property type="evidence" value="ECO:0007669"/>
    <property type="project" value="UniProtKB-KW"/>
</dbReference>
<evidence type="ECO:0000256" key="1">
    <source>
        <dbReference type="ARBA" id="ARBA00004651"/>
    </source>
</evidence>
<dbReference type="Pfam" id="PF00005">
    <property type="entry name" value="ABC_tran"/>
    <property type="match status" value="1"/>
</dbReference>
<evidence type="ECO:0000256" key="4">
    <source>
        <dbReference type="ARBA" id="ARBA00022840"/>
    </source>
</evidence>
<dbReference type="SUPFAM" id="SSF52540">
    <property type="entry name" value="P-loop containing nucleoside triphosphate hydrolases"/>
    <property type="match status" value="1"/>
</dbReference>
<dbReference type="PANTHER" id="PTHR43394">
    <property type="entry name" value="ATP-DEPENDENT PERMEASE MDL1, MITOCHONDRIAL"/>
    <property type="match status" value="1"/>
</dbReference>
<keyword evidence="2 7" id="KW-0812">Transmembrane</keyword>
<evidence type="ECO:0000256" key="5">
    <source>
        <dbReference type="ARBA" id="ARBA00022989"/>
    </source>
</evidence>
<keyword evidence="6 7" id="KW-0472">Membrane</keyword>
<dbReference type="InterPro" id="IPR003439">
    <property type="entry name" value="ABC_transporter-like_ATP-bd"/>
</dbReference>
<dbReference type="InterPro" id="IPR027417">
    <property type="entry name" value="P-loop_NTPase"/>
</dbReference>
<keyword evidence="11" id="KW-1185">Reference proteome</keyword>
<dbReference type="InterPro" id="IPR036640">
    <property type="entry name" value="ABC1_TM_sf"/>
</dbReference>
<feature type="transmembrane region" description="Helical" evidence="7">
    <location>
        <begin position="259"/>
        <end position="282"/>
    </location>
</feature>
<evidence type="ECO:0000256" key="3">
    <source>
        <dbReference type="ARBA" id="ARBA00022741"/>
    </source>
</evidence>
<protein>
    <submittedName>
        <fullName evidence="10">ABC transporter ATP-binding protein</fullName>
    </submittedName>
</protein>
<keyword evidence="3" id="KW-0547">Nucleotide-binding</keyword>
<feature type="transmembrane region" description="Helical" evidence="7">
    <location>
        <begin position="177"/>
        <end position="194"/>
    </location>
</feature>
<evidence type="ECO:0000256" key="7">
    <source>
        <dbReference type="SAM" id="Phobius"/>
    </source>
</evidence>
<dbReference type="Gene3D" id="3.40.50.300">
    <property type="entry name" value="P-loop containing nucleotide triphosphate hydrolases"/>
    <property type="match status" value="1"/>
</dbReference>
<evidence type="ECO:0000256" key="2">
    <source>
        <dbReference type="ARBA" id="ARBA00022692"/>
    </source>
</evidence>
<feature type="domain" description="ABC transmembrane type-1" evidence="9">
    <location>
        <begin position="38"/>
        <end position="318"/>
    </location>
</feature>
<accession>A0ABP5F5X1</accession>
<evidence type="ECO:0000313" key="11">
    <source>
        <dbReference type="Proteomes" id="UP001501585"/>
    </source>
</evidence>
<dbReference type="EMBL" id="BAAAPC010000031">
    <property type="protein sequence ID" value="GAA2015721.1"/>
    <property type="molecule type" value="Genomic_DNA"/>
</dbReference>
<dbReference type="PANTHER" id="PTHR43394:SF1">
    <property type="entry name" value="ATP-BINDING CASSETTE SUB-FAMILY B MEMBER 10, MITOCHONDRIAL"/>
    <property type="match status" value="1"/>
</dbReference>
<name>A0ABP5F5X1_9ACTN</name>
<dbReference type="PROSITE" id="PS50929">
    <property type="entry name" value="ABC_TM1F"/>
    <property type="match status" value="1"/>
</dbReference>
<feature type="domain" description="ABC transporter" evidence="8">
    <location>
        <begin position="366"/>
        <end position="600"/>
    </location>
</feature>
<evidence type="ECO:0000313" key="10">
    <source>
        <dbReference type="EMBL" id="GAA2015721.1"/>
    </source>
</evidence>
<dbReference type="Gene3D" id="1.20.1560.10">
    <property type="entry name" value="ABC transporter type 1, transmembrane domain"/>
    <property type="match status" value="1"/>
</dbReference>
<dbReference type="CDD" id="cd07346">
    <property type="entry name" value="ABC_6TM_exporters"/>
    <property type="match status" value="1"/>
</dbReference>
<proteinExistence type="predicted"/>
<dbReference type="PROSITE" id="PS50893">
    <property type="entry name" value="ABC_TRANSPORTER_2"/>
    <property type="match status" value="1"/>
</dbReference>
<comment type="subcellular location">
    <subcellularLocation>
        <location evidence="1">Cell membrane</location>
        <topology evidence="1">Multi-pass membrane protein</topology>
    </subcellularLocation>
</comment>
<keyword evidence="4 10" id="KW-0067">ATP-binding</keyword>
<dbReference type="SUPFAM" id="SSF90123">
    <property type="entry name" value="ABC transporter transmembrane region"/>
    <property type="match status" value="1"/>
</dbReference>
<sequence length="614" mass="63242">MTATSDPARELLPTATGKRTAAVVGGLLRRNRGIAVSAFLAMVGATGIGLLTAPLLGHIVDIVAEKGGAGAITVPVVLLAVVALARGAATAVGLTLVARLGEGMLATLRERFIEKALHLPLEQVEQAGSGDLTARVTSDVAEVAKSVREALPELGRSLLTITLTLGALAVLDWRFLVAALLAAPIQLLTVRWYLRRAVPLYAAQRVAIGAQQQQLLDTVGGARTVRAFRLTDDHVERVSQRSRGAVDLSLRGIRLVTGFFARLNLAEYVGLGGVLAAGFLLVNNGSASIGTATAAALYFHSLFNPINAALVLLDDAQKAGASLARIIGVADLPGETDGAASARPAVSHGPDGAQAHRPVAPVDASVKVAGLGHAYKPGHDILHDVDLHIGAGERVALVGASGAGKTTLAKLIAGIHRPTSGAIALGGVGIDELDPASIRSTVALISQEVHVFAGPLRDDLRLARPGATDGELRDALARVGALTWVDALPDGLSTVVGDGAHRLTVAQAQQLALVRLVLADPPIAILDEATADAGSAGARELEESAARALEGRTALIVAHRLTQAATADRVVVLDGGRVVETGTHDELVAAGGRYASLWGVWADNRRNVKTETEG</sequence>
<dbReference type="SMART" id="SM00382">
    <property type="entry name" value="AAA"/>
    <property type="match status" value="1"/>
</dbReference>
<evidence type="ECO:0000256" key="6">
    <source>
        <dbReference type="ARBA" id="ARBA00023136"/>
    </source>
</evidence>
<dbReference type="Pfam" id="PF00664">
    <property type="entry name" value="ABC_membrane"/>
    <property type="match status" value="1"/>
</dbReference>
<evidence type="ECO:0000259" key="8">
    <source>
        <dbReference type="PROSITE" id="PS50893"/>
    </source>
</evidence>
<dbReference type="RefSeq" id="WP_344106970.1">
    <property type="nucleotide sequence ID" value="NZ_BAAAPC010000031.1"/>
</dbReference>
<feature type="transmembrane region" description="Helical" evidence="7">
    <location>
        <begin position="76"/>
        <end position="101"/>
    </location>
</feature>